<keyword evidence="2" id="KW-1185">Reference proteome</keyword>
<gene>
    <name evidence="1" type="ORF">H4W30_002123</name>
</gene>
<comment type="caution">
    <text evidence="1">The sequence shown here is derived from an EMBL/GenBank/DDBJ whole genome shotgun (WGS) entry which is preliminary data.</text>
</comment>
<reference evidence="1 2" key="1">
    <citation type="submission" date="2020-10" db="EMBL/GenBank/DDBJ databases">
        <title>Sequencing the genomes of 1000 actinobacteria strains.</title>
        <authorList>
            <person name="Klenk H.-P."/>
        </authorList>
    </citation>
    <scope>NUCLEOTIDE SEQUENCE [LARGE SCALE GENOMIC DNA]</scope>
    <source>
        <strain evidence="1 2">DSM 46661</strain>
    </source>
</reference>
<name>A0ABR9L3E1_9PSEU</name>
<dbReference type="Proteomes" id="UP000656548">
    <property type="component" value="Unassembled WGS sequence"/>
</dbReference>
<evidence type="ECO:0000313" key="1">
    <source>
        <dbReference type="EMBL" id="MBE1575076.1"/>
    </source>
</evidence>
<dbReference type="EMBL" id="JADBEJ010000003">
    <property type="protein sequence ID" value="MBE1575076.1"/>
    <property type="molecule type" value="Genomic_DNA"/>
</dbReference>
<dbReference type="RefSeq" id="WP_191334934.1">
    <property type="nucleotide sequence ID" value="NZ_JADBEJ010000003.1"/>
</dbReference>
<accession>A0ABR9L3E1</accession>
<proteinExistence type="predicted"/>
<protein>
    <submittedName>
        <fullName evidence="1">Uncharacterized protein</fullName>
    </submittedName>
</protein>
<evidence type="ECO:0000313" key="2">
    <source>
        <dbReference type="Proteomes" id="UP000656548"/>
    </source>
</evidence>
<organism evidence="1 2">
    <name type="scientific">Amycolatopsis roodepoortensis</name>
    <dbReference type="NCBI Taxonomy" id="700274"/>
    <lineage>
        <taxon>Bacteria</taxon>
        <taxon>Bacillati</taxon>
        <taxon>Actinomycetota</taxon>
        <taxon>Actinomycetes</taxon>
        <taxon>Pseudonocardiales</taxon>
        <taxon>Pseudonocardiaceae</taxon>
        <taxon>Amycolatopsis</taxon>
    </lineage>
</organism>
<sequence length="94" mass="10612">MTAAVIAMTDEDYVPCYCADRILGGQVHDLLKADVADDTILWFIPRCQEGAAEPRLIPRMNVRAEAPPRARTCDACASLQRRDQVVRCPLVWRR</sequence>